<keyword evidence="2" id="KW-1185">Reference proteome</keyword>
<accession>A0A482MNA6</accession>
<gene>
    <name evidence="1" type="ORF">BcepSauron_200</name>
</gene>
<dbReference type="PROSITE" id="PS51257">
    <property type="entry name" value="PROKAR_LIPOPROTEIN"/>
    <property type="match status" value="1"/>
</dbReference>
<protein>
    <submittedName>
        <fullName evidence="1">Uncharacterized protein</fullName>
    </submittedName>
</protein>
<name>A0A482MNA6_9CAUD</name>
<evidence type="ECO:0000313" key="1">
    <source>
        <dbReference type="EMBL" id="QBQ74580.1"/>
    </source>
</evidence>
<reference evidence="1 2" key="1">
    <citation type="submission" date="2019-02" db="EMBL/GenBank/DDBJ databases">
        <title>Complete genome sequence of Burkholderia cenocepacia phage BcepSauron.</title>
        <authorList>
            <person name="Park K."/>
            <person name="Gonzalez C."/>
            <person name="Liu M."/>
            <person name="Gill J."/>
        </authorList>
    </citation>
    <scope>NUCLEOTIDE SEQUENCE [LARGE SCALE GENOMIC DNA]</scope>
</reference>
<sequence length="92" mass="9786">MKKFIALAVVAVTLAGCGPEPDTPLGGVQYTEGRFQVARVGVFRDELAYGDKRGIYTFVDTKTGKEYVGVSGIGIAETGSHSSGKTQTQDER</sequence>
<dbReference type="EMBL" id="MK552141">
    <property type="protein sequence ID" value="QBQ74580.1"/>
    <property type="molecule type" value="Genomic_DNA"/>
</dbReference>
<organism evidence="1 2">
    <name type="scientific">Burkholderia phage BcepSauron</name>
    <dbReference type="NCBI Taxonomy" id="2530033"/>
    <lineage>
        <taxon>Viruses</taxon>
        <taxon>Duplodnaviria</taxon>
        <taxon>Heunggongvirae</taxon>
        <taxon>Uroviricota</taxon>
        <taxon>Caudoviricetes</taxon>
        <taxon>Sarumanvirus</taxon>
        <taxon>Sarumanvirus bcepsauron</taxon>
    </lineage>
</organism>
<proteinExistence type="predicted"/>
<dbReference type="Proteomes" id="UP000301424">
    <property type="component" value="Segment"/>
</dbReference>
<evidence type="ECO:0000313" key="2">
    <source>
        <dbReference type="Proteomes" id="UP000301424"/>
    </source>
</evidence>